<protein>
    <submittedName>
        <fullName evidence="1">Uncharacterized protein</fullName>
    </submittedName>
</protein>
<dbReference type="EMBL" id="KK584480">
    <property type="protein sequence ID" value="KDO15904.1"/>
    <property type="molecule type" value="Genomic_DNA"/>
</dbReference>
<dbReference type="GeneID" id="24140081"/>
<dbReference type="Proteomes" id="UP000030745">
    <property type="component" value="Unassembled WGS sequence"/>
</dbReference>
<accession>A0A067BC18</accession>
<reference evidence="1 2" key="1">
    <citation type="journal article" date="2013" name="PLoS Genet.">
        <title>Distinctive expansion of potential virulence genes in the genome of the oomycete fish pathogen Saprolegnia parasitica.</title>
        <authorList>
            <person name="Jiang R.H."/>
            <person name="de Bruijn I."/>
            <person name="Haas B.J."/>
            <person name="Belmonte R."/>
            <person name="Lobach L."/>
            <person name="Christie J."/>
            <person name="van den Ackerveken G."/>
            <person name="Bottin A."/>
            <person name="Bulone V."/>
            <person name="Diaz-Moreno S.M."/>
            <person name="Dumas B."/>
            <person name="Fan L."/>
            <person name="Gaulin E."/>
            <person name="Govers F."/>
            <person name="Grenville-Briggs L.J."/>
            <person name="Horner N.R."/>
            <person name="Levin J.Z."/>
            <person name="Mammella M."/>
            <person name="Meijer H.J."/>
            <person name="Morris P."/>
            <person name="Nusbaum C."/>
            <person name="Oome S."/>
            <person name="Phillips A.J."/>
            <person name="van Rooyen D."/>
            <person name="Rzeszutek E."/>
            <person name="Saraiva M."/>
            <person name="Secombes C.J."/>
            <person name="Seidl M.F."/>
            <person name="Snel B."/>
            <person name="Stassen J.H."/>
            <person name="Sykes S."/>
            <person name="Tripathy S."/>
            <person name="van den Berg H."/>
            <person name="Vega-Arreguin J.C."/>
            <person name="Wawra S."/>
            <person name="Young S.K."/>
            <person name="Zeng Q."/>
            <person name="Dieguez-Uribeondo J."/>
            <person name="Russ C."/>
            <person name="Tyler B.M."/>
            <person name="van West P."/>
        </authorList>
    </citation>
    <scope>NUCLEOTIDE SEQUENCE [LARGE SCALE GENOMIC DNA]</scope>
    <source>
        <strain evidence="1 2">CBS 223.65</strain>
    </source>
</reference>
<organism evidence="1 2">
    <name type="scientific">Saprolegnia parasitica (strain CBS 223.65)</name>
    <dbReference type="NCBI Taxonomy" id="695850"/>
    <lineage>
        <taxon>Eukaryota</taxon>
        <taxon>Sar</taxon>
        <taxon>Stramenopiles</taxon>
        <taxon>Oomycota</taxon>
        <taxon>Saprolegniomycetes</taxon>
        <taxon>Saprolegniales</taxon>
        <taxon>Saprolegniaceae</taxon>
        <taxon>Saprolegnia</taxon>
    </lineage>
</organism>
<keyword evidence="2" id="KW-1185">Reference proteome</keyword>
<name>A0A067BC18_SAPPC</name>
<dbReference type="VEuPathDB" id="FungiDB:SPRG_18558"/>
<gene>
    <name evidence="1" type="ORF">SPRG_18558</name>
</gene>
<dbReference type="AlphaFoldDB" id="A0A067BC18"/>
<sequence length="204" mass="22467">MTHAISTALSSSGVRMELSHSWSAELSTLLPLILSYAGSASDIYRSSVYACKEWLAAADSSEYWLGVAASLPNGNDTSRLVATAASPKRFVIDYLLEQLKLAQWEVNPNLVVEYRDNASNDVTNPEDPRYRNLVGSRAPPCIQSCYASTYFYCRLGQTIARPPPSLPFLQIRLCTAPRFDQNVANVSATYLVHPVPDATVVLNY</sequence>
<proteinExistence type="predicted"/>
<dbReference type="RefSeq" id="XP_012213387.1">
    <property type="nucleotide sequence ID" value="XM_012357997.1"/>
</dbReference>
<evidence type="ECO:0000313" key="2">
    <source>
        <dbReference type="Proteomes" id="UP000030745"/>
    </source>
</evidence>
<evidence type="ECO:0000313" key="1">
    <source>
        <dbReference type="EMBL" id="KDO15904.1"/>
    </source>
</evidence>
<dbReference type="KEGG" id="spar:SPRG_18558"/>